<reference evidence="1 2" key="1">
    <citation type="journal article" date="2014" name="Antonie Van Leeuwenhoek">
        <title>Oenococcus alcoholitolerans sp. nov., a lactic acid bacteria isolated from cachaca and ethanol fermentation processes.</title>
        <authorList>
            <person name="Badotti F."/>
            <person name="Moreira A.P."/>
            <person name="Tonon L.A."/>
            <person name="de Lucena B.T."/>
            <person name="Gomes Fde C."/>
            <person name="Kruger R."/>
            <person name="Thompson C.C."/>
            <person name="de Morais M.A.Jr."/>
            <person name="Rosa C.A."/>
            <person name="Thompson F.L."/>
        </authorList>
    </citation>
    <scope>NUCLEOTIDE SEQUENCE [LARGE SCALE GENOMIC DNA]</scope>
    <source>
        <strain evidence="1 2">UFRJ-M7.2.18</strain>
    </source>
</reference>
<proteinExistence type="predicted"/>
<sequence length="128" mass="15502">MIKLFKRTFVRFLLYHRVMKAIIDENGNVIYNEKDPEMLMAYYQLNQFFIDHGIGIYKDNIWIPKLSHFYPDFSNDKWILKLPFIIEKYACQDLKDRLHELQKNKVDKKLGIKPFRPSKGFVDLYSIH</sequence>
<organism evidence="1 2">
    <name type="scientific">Oenococcus alcoholitolerans</name>
    <dbReference type="NCBI Taxonomy" id="931074"/>
    <lineage>
        <taxon>Bacteria</taxon>
        <taxon>Bacillati</taxon>
        <taxon>Bacillota</taxon>
        <taxon>Bacilli</taxon>
        <taxon>Lactobacillales</taxon>
        <taxon>Lactobacillaceae</taxon>
        <taxon>Oenococcus</taxon>
    </lineage>
</organism>
<evidence type="ECO:0000313" key="2">
    <source>
        <dbReference type="Proteomes" id="UP000030023"/>
    </source>
</evidence>
<gene>
    <name evidence="1" type="ORF">Q757_01700</name>
</gene>
<keyword evidence="2" id="KW-1185">Reference proteome</keyword>
<comment type="caution">
    <text evidence="1">The sequence shown here is derived from an EMBL/GenBank/DDBJ whole genome shotgun (WGS) entry which is preliminary data.</text>
</comment>
<name>A0ABR4XT51_9LACO</name>
<evidence type="ECO:0000313" key="1">
    <source>
        <dbReference type="EMBL" id="KGO32316.1"/>
    </source>
</evidence>
<accession>A0ABR4XT51</accession>
<dbReference type="Proteomes" id="UP000030023">
    <property type="component" value="Unassembled WGS sequence"/>
</dbReference>
<protein>
    <submittedName>
        <fullName evidence="1">Uncharacterized protein</fullName>
    </submittedName>
</protein>
<dbReference type="EMBL" id="AXCV01000041">
    <property type="protein sequence ID" value="KGO32316.1"/>
    <property type="molecule type" value="Genomic_DNA"/>
</dbReference>